<evidence type="ECO:0000313" key="1">
    <source>
        <dbReference type="EMBL" id="QOS69866.1"/>
    </source>
</evidence>
<dbReference type="Proteomes" id="UP000478463">
    <property type="component" value="Chromosome"/>
</dbReference>
<organism evidence="1 2">
    <name type="scientific">Eggerthella guodeyinii</name>
    <dbReference type="NCBI Taxonomy" id="2690837"/>
    <lineage>
        <taxon>Bacteria</taxon>
        <taxon>Bacillati</taxon>
        <taxon>Actinomycetota</taxon>
        <taxon>Coriobacteriia</taxon>
        <taxon>Eggerthellales</taxon>
        <taxon>Eggerthellaceae</taxon>
        <taxon>Eggerthella</taxon>
    </lineage>
</organism>
<dbReference type="AlphaFoldDB" id="A0A6L7IQK4"/>
<proteinExistence type="predicted"/>
<reference evidence="1 2" key="1">
    <citation type="submission" date="2020-10" db="EMBL/GenBank/DDBJ databases">
        <title>Eggerthella sp. nov., isolated from human feces.</title>
        <authorList>
            <person name="Yajun G."/>
        </authorList>
    </citation>
    <scope>NUCLEOTIDE SEQUENCE [LARGE SCALE GENOMIC DNA]</scope>
    <source>
        <strain evidence="1 2">HF-1101</strain>
    </source>
</reference>
<dbReference type="RefSeq" id="WP_160941558.1">
    <property type="nucleotide sequence ID" value="NZ_CP063310.1"/>
</dbReference>
<dbReference type="EMBL" id="CP063310">
    <property type="protein sequence ID" value="QOS69866.1"/>
    <property type="molecule type" value="Genomic_DNA"/>
</dbReference>
<protein>
    <submittedName>
        <fullName evidence="1">Uncharacterized protein</fullName>
    </submittedName>
</protein>
<sequence>MACTACGLSPDVARAYDCRGRLLRSVLLSPADFFDAVVPLYNALNGTYVIGGVNVEYSKTLSDPVGCDRGRCPDA</sequence>
<accession>A0A6L7IQK4</accession>
<dbReference type="KEGG" id="egd:GS424_008535"/>
<gene>
    <name evidence="1" type="ORF">GS424_008535</name>
</gene>
<evidence type="ECO:0000313" key="2">
    <source>
        <dbReference type="Proteomes" id="UP000478463"/>
    </source>
</evidence>
<name>A0A6L7IQK4_9ACTN</name>